<evidence type="ECO:0000256" key="1">
    <source>
        <dbReference type="SAM" id="MobiDB-lite"/>
    </source>
</evidence>
<keyword evidence="3" id="KW-1185">Reference proteome</keyword>
<proteinExistence type="predicted"/>
<dbReference type="EMBL" id="AP022586">
    <property type="protein sequence ID" value="BBY16817.1"/>
    <property type="molecule type" value="Genomic_DNA"/>
</dbReference>
<dbReference type="AlphaFoldDB" id="A0AAD1IJH0"/>
<sequence length="81" mass="8702">MEPPLTGGPAAADEEELSDPPPHAVSSAAVSVTAGRRRAARKAGIEGVGTFAGLRARWSGRRRIVNWGLVTMPDRGRRRKR</sequence>
<evidence type="ECO:0000313" key="2">
    <source>
        <dbReference type="EMBL" id="BBY16817.1"/>
    </source>
</evidence>
<organism evidence="2 3">
    <name type="scientific">Mycolicibacterium litorale</name>
    <dbReference type="NCBI Taxonomy" id="758802"/>
    <lineage>
        <taxon>Bacteria</taxon>
        <taxon>Bacillati</taxon>
        <taxon>Actinomycetota</taxon>
        <taxon>Actinomycetes</taxon>
        <taxon>Mycobacteriales</taxon>
        <taxon>Mycobacteriaceae</taxon>
        <taxon>Mycolicibacterium</taxon>
    </lineage>
</organism>
<evidence type="ECO:0000313" key="3">
    <source>
        <dbReference type="Proteomes" id="UP000466607"/>
    </source>
</evidence>
<accession>A0AAD1IJH0</accession>
<name>A0AAD1IJH0_9MYCO</name>
<protein>
    <submittedName>
        <fullName evidence="2">Uncharacterized protein</fullName>
    </submittedName>
</protein>
<feature type="region of interest" description="Disordered" evidence="1">
    <location>
        <begin position="1"/>
        <end position="32"/>
    </location>
</feature>
<dbReference type="Proteomes" id="UP000466607">
    <property type="component" value="Chromosome"/>
</dbReference>
<reference evidence="2 3" key="1">
    <citation type="journal article" date="2019" name="Emerg. Microbes Infect.">
        <title>Comprehensive subspecies identification of 175 nontuberculous mycobacteria species based on 7547 genomic profiles.</title>
        <authorList>
            <person name="Matsumoto Y."/>
            <person name="Kinjo T."/>
            <person name="Motooka D."/>
            <person name="Nabeya D."/>
            <person name="Jung N."/>
            <person name="Uechi K."/>
            <person name="Horii T."/>
            <person name="Iida T."/>
            <person name="Fujita J."/>
            <person name="Nakamura S."/>
        </authorList>
    </citation>
    <scope>NUCLEOTIDE SEQUENCE [LARGE SCALE GENOMIC DNA]</scope>
    <source>
        <strain evidence="2 3">JCM 17423</strain>
    </source>
</reference>
<gene>
    <name evidence="2" type="ORF">MLIT_24090</name>
</gene>